<name>A0ACC2NSF0_9HYME</name>
<accession>A0ACC2NSF0</accession>
<sequence>MAGKAGEYSFERKSQCSLRSAIRLKNKDLVLHLVKNGAPVNNYSSNLFNDVSPLHLAVISRSPDIVKILLDGGANVNFCSLTGDTPLTLAAKVGDQLIIDLLLSDDVQNEKDPYTGLTHLHIACMRNNTNIVHKLLLMNRGENINAAVYKNSTLWAGYTPLHFAVYYQSIETVQLLLSCKADITAVDTRQMTALHLADFQYNYEIMDLILEAHKYVFKNPTNKQGLSHFHIACTRDNPLVVEHFLKLGVDVDLPVTGVARIRTPIDFATCHECPNVVRLLLEVGAHLRSFNVFSLLKNRLQIGNNQIYDVISLGRMNAIKMDKKLEELTDFHRACTEHSTKSIKKLLSNGDIQVPLDFNESIWNGYTPAHLAVCSKSNKLVKFLIENRLDFTLQDYNGKTPLHVAFEYGQTDMVYEIIKSFGGCIQNSIDDSGLSVFHILCSTDRVSEIETLLSQGVDVDAQVGHGSVLWAGCTPMHFAVKFLQQDVVSLLLKHNANISIGNILNLNPYNLLIHGLGTQHDFQFHIDIKISEILITIYSSRPREVEKFNITAVSPLHALCMHNNKELLQEYLTSHVDEINKFTNLPISSDYYKYTALHLAAEIGLFDQARMLLEKGADPLLANSFGKTFLECTKYDFWYQKNESDAECLFSLDLPIEIYKSSHFHLACRFGFPKIVRRLLDKATLENLKMKFINCLNDGETPLHSVITAPIDNDVKSEITHILLENGSDVNAKDFKFQTPLHRAEMEINLDIIRTLISYGADVNAQNSYGETVLHMLLTCPQGNHKERLVLYLENGADINIVDEQGRTCLMERFQEYELLDYEIDESFDCYIILLEQVTKLRVIGYHISDIDEKAYTELRLLCDELFDEAAFIRKCAEEFESMDTIKIDSCTKLQDILLKSPSKMVSYSHSVVLQSLIDSREFYEKFPIYGCRIRLQFKMGKTRGLLLKKFAKSFLALSRKSLPSTCLEMIVQYLSNVDLHNFIVSSKRS</sequence>
<protein>
    <submittedName>
        <fullName evidence="1">Uncharacterized protein</fullName>
    </submittedName>
</protein>
<evidence type="ECO:0000313" key="1">
    <source>
        <dbReference type="EMBL" id="KAJ8673152.1"/>
    </source>
</evidence>
<dbReference type="EMBL" id="CM056743">
    <property type="protein sequence ID" value="KAJ8673152.1"/>
    <property type="molecule type" value="Genomic_DNA"/>
</dbReference>
<reference evidence="1" key="1">
    <citation type="submission" date="2023-04" db="EMBL/GenBank/DDBJ databases">
        <title>A chromosome-level genome assembly of the parasitoid wasp Eretmocerus hayati.</title>
        <authorList>
            <person name="Zhong Y."/>
            <person name="Liu S."/>
            <person name="Liu Y."/>
        </authorList>
    </citation>
    <scope>NUCLEOTIDE SEQUENCE</scope>
    <source>
        <strain evidence="1">ZJU_SS_LIU_2023</strain>
    </source>
</reference>
<gene>
    <name evidence="1" type="ORF">QAD02_004414</name>
</gene>
<dbReference type="Proteomes" id="UP001239111">
    <property type="component" value="Chromosome 3"/>
</dbReference>
<organism evidence="1 2">
    <name type="scientific">Eretmocerus hayati</name>
    <dbReference type="NCBI Taxonomy" id="131215"/>
    <lineage>
        <taxon>Eukaryota</taxon>
        <taxon>Metazoa</taxon>
        <taxon>Ecdysozoa</taxon>
        <taxon>Arthropoda</taxon>
        <taxon>Hexapoda</taxon>
        <taxon>Insecta</taxon>
        <taxon>Pterygota</taxon>
        <taxon>Neoptera</taxon>
        <taxon>Endopterygota</taxon>
        <taxon>Hymenoptera</taxon>
        <taxon>Apocrita</taxon>
        <taxon>Proctotrupomorpha</taxon>
        <taxon>Chalcidoidea</taxon>
        <taxon>Aphelinidae</taxon>
        <taxon>Aphelininae</taxon>
        <taxon>Eretmocerus</taxon>
    </lineage>
</organism>
<keyword evidence="2" id="KW-1185">Reference proteome</keyword>
<proteinExistence type="predicted"/>
<evidence type="ECO:0000313" key="2">
    <source>
        <dbReference type="Proteomes" id="UP001239111"/>
    </source>
</evidence>
<comment type="caution">
    <text evidence="1">The sequence shown here is derived from an EMBL/GenBank/DDBJ whole genome shotgun (WGS) entry which is preliminary data.</text>
</comment>